<evidence type="ECO:0000256" key="2">
    <source>
        <dbReference type="ARBA" id="ARBA00009052"/>
    </source>
</evidence>
<evidence type="ECO:0000256" key="1">
    <source>
        <dbReference type="ARBA" id="ARBA00004536"/>
    </source>
</evidence>
<feature type="coiled-coil region" evidence="5">
    <location>
        <begin position="131"/>
        <end position="158"/>
    </location>
</feature>
<dbReference type="InterPro" id="IPR019359">
    <property type="entry name" value="CCDC85"/>
</dbReference>
<feature type="region of interest" description="Disordered" evidence="6">
    <location>
        <begin position="1"/>
        <end position="27"/>
    </location>
</feature>
<feature type="region of interest" description="Disordered" evidence="6">
    <location>
        <begin position="170"/>
        <end position="189"/>
    </location>
</feature>
<feature type="compositionally biased region" description="Basic and acidic residues" evidence="6">
    <location>
        <begin position="335"/>
        <end position="344"/>
    </location>
</feature>
<feature type="compositionally biased region" description="Low complexity" evidence="6">
    <location>
        <begin position="214"/>
        <end position="225"/>
    </location>
</feature>
<keyword evidence="4 5" id="KW-0175">Coiled coil</keyword>
<reference evidence="8" key="2">
    <citation type="submission" date="2019-02" db="EMBL/GenBank/DDBJ databases">
        <title>Opniocepnalus argus Var Kimnra genome.</title>
        <authorList>
            <person name="Zhou C."/>
            <person name="Xiao S."/>
        </authorList>
    </citation>
    <scope>NUCLEOTIDE SEQUENCE [LARGE SCALE GENOMIC DNA]</scope>
</reference>
<feature type="compositionally biased region" description="Pro residues" evidence="6">
    <location>
        <begin position="1"/>
        <end position="10"/>
    </location>
</feature>
<proteinExistence type="inferred from homology"/>
<feature type="compositionally biased region" description="Basic and acidic residues" evidence="6">
    <location>
        <begin position="426"/>
        <end position="436"/>
    </location>
</feature>
<comment type="subcellular location">
    <subcellularLocation>
        <location evidence="1">Cell junction</location>
        <location evidence="1">Adherens junction</location>
    </subcellularLocation>
</comment>
<evidence type="ECO:0000256" key="4">
    <source>
        <dbReference type="ARBA" id="ARBA00023054"/>
    </source>
</evidence>
<dbReference type="PANTHER" id="PTHR13546">
    <property type="entry name" value="RE60986P"/>
    <property type="match status" value="1"/>
</dbReference>
<sequence length="536" mass="58890">MEKATPPPQPQLQLSIAKSESPAEDISGLTDEELLKWTKEDLVRRLRRSEADKMSVILDHGNLIREVNRSLQLHLNEIRGLKDINQKLQEDNRELRDLCCFLDDDRQKGKRVSREWQRLGRYSASIMRKEVTLYLQKLKELELRQEEVIRENLELKELCLLLDEEKGVVGGGSSGGGSGSGGSVGMGGCRNSVDSQNSLLLVPGQGLLMRDVGDGSSTSSAGSADSSDHPHHKQPHLSVGVGGVGSAGDKGSPELVHKPRCSSISGIGGGGGGDREVSNPEHPSGRHRSTSLEYPYTLPQLCRPRCGSISVPDHSRVMRGLSPEKYGRNVGQRSPEQHPKHHSSDLVLGQRQHFLAQGGSGELFQRHHRSSISSTGCGSPEPRQAHIGASEHHEKGCVIQGGSPETHRHQYSMSPDHVKFGSPVREGQRRPAGEELSPHHRSIYNGMNGCLCTHVLPIPRSPSSSARALFQGHSSLCNNSLFEYFYSRCLLLCTTISNRVRKRKEYAGKLSSTPITLLLYLGTLLHVFKCNSVQRT</sequence>
<keyword evidence="8" id="KW-1185">Reference proteome</keyword>
<feature type="compositionally biased region" description="Gly residues" evidence="6">
    <location>
        <begin position="170"/>
        <end position="188"/>
    </location>
</feature>
<dbReference type="Proteomes" id="UP000503349">
    <property type="component" value="Chromosome 3"/>
</dbReference>
<keyword evidence="3" id="KW-0965">Cell junction</keyword>
<feature type="region of interest" description="Disordered" evidence="6">
    <location>
        <begin position="210"/>
        <end position="292"/>
    </location>
</feature>
<gene>
    <name evidence="7" type="ORF">EXN66_Car002952</name>
</gene>
<feature type="region of interest" description="Disordered" evidence="6">
    <location>
        <begin position="313"/>
        <end position="344"/>
    </location>
</feature>
<evidence type="ECO:0000313" key="8">
    <source>
        <dbReference type="Proteomes" id="UP000503349"/>
    </source>
</evidence>
<dbReference type="GO" id="GO:0005912">
    <property type="term" value="C:adherens junction"/>
    <property type="evidence" value="ECO:0007669"/>
    <property type="project" value="UniProtKB-SubCell"/>
</dbReference>
<dbReference type="EMBL" id="CM015714">
    <property type="protein sequence ID" value="KAF3687280.1"/>
    <property type="molecule type" value="Genomic_DNA"/>
</dbReference>
<dbReference type="PANTHER" id="PTHR13546:SF16">
    <property type="entry name" value="COILED-COIL DOMAIN CONTAINING 85A, LIKE ISOFORM X1"/>
    <property type="match status" value="1"/>
</dbReference>
<dbReference type="Pfam" id="PF10226">
    <property type="entry name" value="CCDC85"/>
    <property type="match status" value="1"/>
</dbReference>
<evidence type="ECO:0000313" key="7">
    <source>
        <dbReference type="EMBL" id="KAF3687280.1"/>
    </source>
</evidence>
<dbReference type="AlphaFoldDB" id="A0A6G1PAF6"/>
<evidence type="ECO:0000256" key="3">
    <source>
        <dbReference type="ARBA" id="ARBA00022949"/>
    </source>
</evidence>
<evidence type="ECO:0000256" key="5">
    <source>
        <dbReference type="SAM" id="Coils"/>
    </source>
</evidence>
<organism evidence="7 8">
    <name type="scientific">Channa argus</name>
    <name type="common">Northern snakehead</name>
    <name type="synonym">Ophicephalus argus</name>
    <dbReference type="NCBI Taxonomy" id="215402"/>
    <lineage>
        <taxon>Eukaryota</taxon>
        <taxon>Metazoa</taxon>
        <taxon>Chordata</taxon>
        <taxon>Craniata</taxon>
        <taxon>Vertebrata</taxon>
        <taxon>Euteleostomi</taxon>
        <taxon>Actinopterygii</taxon>
        <taxon>Neopterygii</taxon>
        <taxon>Teleostei</taxon>
        <taxon>Neoteleostei</taxon>
        <taxon>Acanthomorphata</taxon>
        <taxon>Anabantaria</taxon>
        <taxon>Anabantiformes</taxon>
        <taxon>Channoidei</taxon>
        <taxon>Channidae</taxon>
        <taxon>Channa</taxon>
    </lineage>
</organism>
<comment type="similarity">
    <text evidence="2">Belongs to the CCDC85 family.</text>
</comment>
<evidence type="ECO:0000256" key="6">
    <source>
        <dbReference type="SAM" id="MobiDB-lite"/>
    </source>
</evidence>
<protein>
    <submittedName>
        <fullName evidence="7">Coiled-coil domain-containing protein 85A</fullName>
    </submittedName>
</protein>
<feature type="region of interest" description="Disordered" evidence="6">
    <location>
        <begin position="417"/>
        <end position="436"/>
    </location>
</feature>
<accession>A0A6G1PAF6</accession>
<reference evidence="7 8" key="1">
    <citation type="submission" date="2019-02" db="EMBL/GenBank/DDBJ databases">
        <title>Opniocepnalus argus genome.</title>
        <authorList>
            <person name="Zhou C."/>
            <person name="Xiao S."/>
        </authorList>
    </citation>
    <scope>NUCLEOTIDE SEQUENCE [LARGE SCALE GENOMIC DNA]</scope>
    <source>
        <strain evidence="7">OARG1902GOOAL</strain>
        <tissue evidence="7">Muscle</tissue>
    </source>
</reference>
<feature type="coiled-coil region" evidence="5">
    <location>
        <begin position="71"/>
        <end position="98"/>
    </location>
</feature>
<name>A0A6G1PAF6_CHAAH</name>